<dbReference type="SUPFAM" id="SSF111369">
    <property type="entry name" value="HlyD-like secretion proteins"/>
    <property type="match status" value="1"/>
</dbReference>
<accession>A0A916RPH8</accession>
<dbReference type="PANTHER" id="PTHR30469:SF11">
    <property type="entry name" value="BLL4320 PROTEIN"/>
    <property type="match status" value="1"/>
</dbReference>
<dbReference type="GO" id="GO:0015562">
    <property type="term" value="F:efflux transmembrane transporter activity"/>
    <property type="evidence" value="ECO:0007669"/>
    <property type="project" value="TreeGrafter"/>
</dbReference>
<feature type="domain" description="CusB-like beta-barrel" evidence="3">
    <location>
        <begin position="202"/>
        <end position="273"/>
    </location>
</feature>
<reference evidence="4" key="1">
    <citation type="journal article" date="2014" name="Int. J. Syst. Evol. Microbiol.">
        <title>Complete genome sequence of Corynebacterium casei LMG S-19264T (=DSM 44701T), isolated from a smear-ripened cheese.</title>
        <authorList>
            <consortium name="US DOE Joint Genome Institute (JGI-PGF)"/>
            <person name="Walter F."/>
            <person name="Albersmeier A."/>
            <person name="Kalinowski J."/>
            <person name="Ruckert C."/>
        </authorList>
    </citation>
    <scope>NUCLEOTIDE SEQUENCE</scope>
    <source>
        <strain evidence="4">CGMCC 1.15320</strain>
    </source>
</reference>
<protein>
    <recommendedName>
        <fullName evidence="6">Efflux transporter periplasmic adaptor subunit</fullName>
    </recommendedName>
</protein>
<dbReference type="InterPro" id="IPR058625">
    <property type="entry name" value="MdtA-like_BSH"/>
</dbReference>
<proteinExistence type="inferred from homology"/>
<dbReference type="Gene3D" id="2.40.50.100">
    <property type="match status" value="1"/>
</dbReference>
<dbReference type="RefSeq" id="WP_188720636.1">
    <property type="nucleotide sequence ID" value="NZ_BMIF01000004.1"/>
</dbReference>
<evidence type="ECO:0008006" key="6">
    <source>
        <dbReference type="Google" id="ProtNLM"/>
    </source>
</evidence>
<evidence type="ECO:0000259" key="2">
    <source>
        <dbReference type="Pfam" id="PF25917"/>
    </source>
</evidence>
<comment type="similarity">
    <text evidence="1">Belongs to the membrane fusion protein (MFP) (TC 8.A.1) family.</text>
</comment>
<dbReference type="Gene3D" id="1.10.287.470">
    <property type="entry name" value="Helix hairpin bin"/>
    <property type="match status" value="1"/>
</dbReference>
<evidence type="ECO:0000313" key="5">
    <source>
        <dbReference type="Proteomes" id="UP000636264"/>
    </source>
</evidence>
<feature type="domain" description="Multidrug resistance protein MdtA-like barrel-sandwich hybrid" evidence="2">
    <location>
        <begin position="74"/>
        <end position="189"/>
    </location>
</feature>
<dbReference type="Proteomes" id="UP000636264">
    <property type="component" value="Unassembled WGS sequence"/>
</dbReference>
<dbReference type="GO" id="GO:1990281">
    <property type="term" value="C:efflux pump complex"/>
    <property type="evidence" value="ECO:0007669"/>
    <property type="project" value="TreeGrafter"/>
</dbReference>
<dbReference type="NCBIfam" id="TIGR01730">
    <property type="entry name" value="RND_mfp"/>
    <property type="match status" value="1"/>
</dbReference>
<evidence type="ECO:0000256" key="1">
    <source>
        <dbReference type="ARBA" id="ARBA00009477"/>
    </source>
</evidence>
<sequence>MIKRFIIAAVLLILVAGGLIGFNLFRDKAIQDFFANMPRPTVTVSTTTVEAVKWEPTIPAIGTVRATNGVDLSVESAGIVKEILFKANDQVKEGDILVRLEDEIQRADLEAAEIQNSLDKQSLTRAQELGRRGVGSQSTLDAANAAFQASTAAVLKAQAALNQKQIRAPFSGTIGIPRLEIGEYLSPGSVVATLQNLETMRVDFTVPEQQFASLQMGQPVRVGLTDEDMPFVAKIIGIDPKIDPATRLVSVRAEITNPEGKLNPGQFARVRVELPAEENIIAVPQTAVVTSLYGDYVYRLKPAEEKAAEGEEQLYTVEQIFVPLGRRERGIVEITSGLNVGDMVVNAGQNRLSNGAQVRINNSVQPAPAEGNAQ</sequence>
<comment type="caution">
    <text evidence="4">The sequence shown here is derived from an EMBL/GenBank/DDBJ whole genome shotgun (WGS) entry which is preliminary data.</text>
</comment>
<dbReference type="PANTHER" id="PTHR30469">
    <property type="entry name" value="MULTIDRUG RESISTANCE PROTEIN MDTA"/>
    <property type="match status" value="1"/>
</dbReference>
<dbReference type="Pfam" id="PF25917">
    <property type="entry name" value="BSH_RND"/>
    <property type="match status" value="1"/>
</dbReference>
<gene>
    <name evidence="4" type="ORF">GCM10011385_17140</name>
</gene>
<dbReference type="EMBL" id="BMIF01000004">
    <property type="protein sequence ID" value="GGA63915.1"/>
    <property type="molecule type" value="Genomic_DNA"/>
</dbReference>
<dbReference type="InterPro" id="IPR058792">
    <property type="entry name" value="Beta-barrel_RND_2"/>
</dbReference>
<dbReference type="Gene3D" id="2.40.420.20">
    <property type="match status" value="1"/>
</dbReference>
<dbReference type="AlphaFoldDB" id="A0A916RPH8"/>
<evidence type="ECO:0000259" key="3">
    <source>
        <dbReference type="Pfam" id="PF25954"/>
    </source>
</evidence>
<dbReference type="FunFam" id="2.40.30.170:FF:000010">
    <property type="entry name" value="Efflux RND transporter periplasmic adaptor subunit"/>
    <property type="match status" value="1"/>
</dbReference>
<dbReference type="InterPro" id="IPR006143">
    <property type="entry name" value="RND_pump_MFP"/>
</dbReference>
<reference evidence="4" key="2">
    <citation type="submission" date="2020-09" db="EMBL/GenBank/DDBJ databases">
        <authorList>
            <person name="Sun Q."/>
            <person name="Zhou Y."/>
        </authorList>
    </citation>
    <scope>NUCLEOTIDE SEQUENCE</scope>
    <source>
        <strain evidence="4">CGMCC 1.15320</strain>
    </source>
</reference>
<dbReference type="Pfam" id="PF25954">
    <property type="entry name" value="Beta-barrel_RND_2"/>
    <property type="match status" value="1"/>
</dbReference>
<name>A0A916RPH8_9HYPH</name>
<keyword evidence="5" id="KW-1185">Reference proteome</keyword>
<dbReference type="Gene3D" id="2.40.30.170">
    <property type="match status" value="1"/>
</dbReference>
<evidence type="ECO:0000313" key="4">
    <source>
        <dbReference type="EMBL" id="GGA63915.1"/>
    </source>
</evidence>
<organism evidence="4 5">
    <name type="scientific">Nitratireductor aestuarii</name>
    <dbReference type="NCBI Taxonomy" id="1735103"/>
    <lineage>
        <taxon>Bacteria</taxon>
        <taxon>Pseudomonadati</taxon>
        <taxon>Pseudomonadota</taxon>
        <taxon>Alphaproteobacteria</taxon>
        <taxon>Hyphomicrobiales</taxon>
        <taxon>Phyllobacteriaceae</taxon>
        <taxon>Nitratireductor</taxon>
    </lineage>
</organism>